<feature type="domain" description="Spore germination protein N-terminal" evidence="9">
    <location>
        <begin position="22"/>
        <end position="192"/>
    </location>
</feature>
<name>A0ABW0RGR3_9BACL</name>
<evidence type="ECO:0000256" key="4">
    <source>
        <dbReference type="ARBA" id="ARBA00022729"/>
    </source>
</evidence>
<reference evidence="11" key="1">
    <citation type="journal article" date="2019" name="Int. J. Syst. Evol. Microbiol.">
        <title>The Global Catalogue of Microorganisms (GCM) 10K type strain sequencing project: providing services to taxonomists for standard genome sequencing and annotation.</title>
        <authorList>
            <consortium name="The Broad Institute Genomics Platform"/>
            <consortium name="The Broad Institute Genome Sequencing Center for Infectious Disease"/>
            <person name="Wu L."/>
            <person name="Ma J."/>
        </authorList>
    </citation>
    <scope>NUCLEOTIDE SEQUENCE [LARGE SCALE GENOMIC DNA]</scope>
    <source>
        <strain evidence="11">CCUG 56331</strain>
    </source>
</reference>
<keyword evidence="11" id="KW-1185">Reference proteome</keyword>
<evidence type="ECO:0000313" key="10">
    <source>
        <dbReference type="EMBL" id="MFC5542780.1"/>
    </source>
</evidence>
<dbReference type="InterPro" id="IPR057336">
    <property type="entry name" value="GerAC_N"/>
</dbReference>
<keyword evidence="7" id="KW-0449">Lipoprotein</keyword>
<dbReference type="InterPro" id="IPR008844">
    <property type="entry name" value="Spore_GerAC-like"/>
</dbReference>
<proteinExistence type="inferred from homology"/>
<evidence type="ECO:0000256" key="1">
    <source>
        <dbReference type="ARBA" id="ARBA00004635"/>
    </source>
</evidence>
<keyword evidence="5" id="KW-0472">Membrane</keyword>
<gene>
    <name evidence="10" type="ORF">ACFPOH_13800</name>
</gene>
<organism evidence="10 11">
    <name type="scientific">Ureibacillus suwonensis</name>
    <dbReference type="NCBI Taxonomy" id="313007"/>
    <lineage>
        <taxon>Bacteria</taxon>
        <taxon>Bacillati</taxon>
        <taxon>Bacillota</taxon>
        <taxon>Bacilli</taxon>
        <taxon>Bacillales</taxon>
        <taxon>Caryophanaceae</taxon>
        <taxon>Ureibacillus</taxon>
    </lineage>
</organism>
<evidence type="ECO:0000259" key="8">
    <source>
        <dbReference type="Pfam" id="PF05504"/>
    </source>
</evidence>
<evidence type="ECO:0000256" key="6">
    <source>
        <dbReference type="ARBA" id="ARBA00023139"/>
    </source>
</evidence>
<dbReference type="Pfam" id="PF05504">
    <property type="entry name" value="Spore_GerAC"/>
    <property type="match status" value="1"/>
</dbReference>
<dbReference type="PROSITE" id="PS51257">
    <property type="entry name" value="PROKAR_LIPOPROTEIN"/>
    <property type="match status" value="1"/>
</dbReference>
<dbReference type="PANTHER" id="PTHR35789:SF1">
    <property type="entry name" value="SPORE GERMINATION PROTEIN B3"/>
    <property type="match status" value="1"/>
</dbReference>
<keyword evidence="6" id="KW-0564">Palmitate</keyword>
<dbReference type="InterPro" id="IPR038501">
    <property type="entry name" value="Spore_GerAC_C_sf"/>
</dbReference>
<comment type="similarity">
    <text evidence="2">Belongs to the GerABKC lipoprotein family.</text>
</comment>
<keyword evidence="3" id="KW-0309">Germination</keyword>
<evidence type="ECO:0000256" key="2">
    <source>
        <dbReference type="ARBA" id="ARBA00007886"/>
    </source>
</evidence>
<dbReference type="RefSeq" id="WP_390310206.1">
    <property type="nucleotide sequence ID" value="NZ_JBHSNQ010000180.1"/>
</dbReference>
<dbReference type="Gene3D" id="3.30.300.210">
    <property type="entry name" value="Nutrient germinant receptor protein C, domain 3"/>
    <property type="match status" value="1"/>
</dbReference>
<feature type="domain" description="Spore germination GerAC-like C-terminal" evidence="8">
    <location>
        <begin position="211"/>
        <end position="377"/>
    </location>
</feature>
<dbReference type="InterPro" id="IPR046953">
    <property type="entry name" value="Spore_GerAC-like_C"/>
</dbReference>
<dbReference type="Proteomes" id="UP001595978">
    <property type="component" value="Unassembled WGS sequence"/>
</dbReference>
<evidence type="ECO:0000259" key="9">
    <source>
        <dbReference type="Pfam" id="PF25198"/>
    </source>
</evidence>
<sequence length="388" mass="43840">MGNRAPVWIFIISAILLSGCWDQIEIEQRAFISVVAIDATDNPGEVKFTEQLVNPENISTIAAGGGQGKAFRNLSGTGRSLFEINQEIAKKSSRVLDTTHLGAIIFSEEIMKQPGAFKDYFDLFFRSKTMRRGIKIAVSSGDAWELLEVEAEHEKIPGEYIIELLENKEDLNVVDLIRIGDIDEKLYSKMSFPMAQIKKKSDREIDYSEIAIYNGPQERMIGTLKDDEAKGLSFIRGMKNNGAITGTLDNEEITVEIGSIKSKFTLVNPDPKQMKFALDIKMTASLAEQAGWNDFFKREVLTELERASKRKVEEMVKSAIKRLQEDFRTDAMGLGEYLHHYHPKLWKKVKEDWEEGANYFSNSEINLNVKLTIAEPGSINRTTTPRGE</sequence>
<dbReference type="PANTHER" id="PTHR35789">
    <property type="entry name" value="SPORE GERMINATION PROTEIN B3"/>
    <property type="match status" value="1"/>
</dbReference>
<evidence type="ECO:0000313" key="11">
    <source>
        <dbReference type="Proteomes" id="UP001595978"/>
    </source>
</evidence>
<protein>
    <submittedName>
        <fullName evidence="10">Ger(X)C family spore germination protein</fullName>
    </submittedName>
</protein>
<comment type="caution">
    <text evidence="10">The sequence shown here is derived from an EMBL/GenBank/DDBJ whole genome shotgun (WGS) entry which is preliminary data.</text>
</comment>
<dbReference type="EMBL" id="JBHSNQ010000180">
    <property type="protein sequence ID" value="MFC5542780.1"/>
    <property type="molecule type" value="Genomic_DNA"/>
</dbReference>
<dbReference type="NCBIfam" id="TIGR02887">
    <property type="entry name" value="spore_ger_x_C"/>
    <property type="match status" value="1"/>
</dbReference>
<comment type="subcellular location">
    <subcellularLocation>
        <location evidence="1">Membrane</location>
        <topology evidence="1">Lipid-anchor</topology>
    </subcellularLocation>
</comment>
<evidence type="ECO:0000256" key="3">
    <source>
        <dbReference type="ARBA" id="ARBA00022544"/>
    </source>
</evidence>
<evidence type="ECO:0000256" key="7">
    <source>
        <dbReference type="ARBA" id="ARBA00023288"/>
    </source>
</evidence>
<accession>A0ABW0RGR3</accession>
<evidence type="ECO:0000256" key="5">
    <source>
        <dbReference type="ARBA" id="ARBA00023136"/>
    </source>
</evidence>
<dbReference type="Pfam" id="PF25198">
    <property type="entry name" value="Spore_GerAC_N"/>
    <property type="match status" value="1"/>
</dbReference>
<keyword evidence="4" id="KW-0732">Signal</keyword>